<feature type="domain" description="NADH:ubiquinone oxidoreductase-like 20kDa subunit" evidence="13">
    <location>
        <begin position="37"/>
        <end position="205"/>
    </location>
</feature>
<keyword evidence="10 11" id="KW-0411">Iron-sulfur</keyword>
<gene>
    <name evidence="15" type="ORF">FHU38_001781</name>
</gene>
<dbReference type="GO" id="GO:0044569">
    <property type="term" value="C:[Ni-Fe] hydrogenase complex"/>
    <property type="evidence" value="ECO:0007669"/>
    <property type="project" value="TreeGrafter"/>
</dbReference>
<name>A0A7X5UPB5_9PSEU</name>
<evidence type="ECO:0000256" key="4">
    <source>
        <dbReference type="ARBA" id="ARBA00011771"/>
    </source>
</evidence>
<evidence type="ECO:0000313" key="15">
    <source>
        <dbReference type="EMBL" id="NIJ11437.1"/>
    </source>
</evidence>
<keyword evidence="7" id="KW-0732">Signal</keyword>
<feature type="binding site" evidence="11">
    <location>
        <position position="258"/>
    </location>
    <ligand>
        <name>[4Fe-4S] cluster</name>
        <dbReference type="ChEBI" id="CHEBI:49883"/>
        <label>2</label>
    </ligand>
</feature>
<comment type="subcellular location">
    <subcellularLocation>
        <location evidence="2">Cell envelope</location>
    </subcellularLocation>
</comment>
<dbReference type="PRINTS" id="PR00614">
    <property type="entry name" value="NIHGNASESMLL"/>
</dbReference>
<dbReference type="Pfam" id="PF01058">
    <property type="entry name" value="Oxidored_q6"/>
    <property type="match status" value="1"/>
</dbReference>
<evidence type="ECO:0000256" key="8">
    <source>
        <dbReference type="ARBA" id="ARBA00023002"/>
    </source>
</evidence>
<dbReference type="Proteomes" id="UP000545493">
    <property type="component" value="Unassembled WGS sequence"/>
</dbReference>
<feature type="binding site" evidence="11">
    <location>
        <position position="264"/>
    </location>
    <ligand>
        <name>[4Fe-4S] cluster</name>
        <dbReference type="ChEBI" id="CHEBI:49883"/>
        <label>2</label>
    </ligand>
</feature>
<keyword evidence="16" id="KW-1185">Reference proteome</keyword>
<reference evidence="15 16" key="1">
    <citation type="submission" date="2020-03" db="EMBL/GenBank/DDBJ databases">
        <title>Sequencing the genomes of 1000 actinobacteria strains.</title>
        <authorList>
            <person name="Klenk H.-P."/>
        </authorList>
    </citation>
    <scope>NUCLEOTIDE SEQUENCE [LARGE SCALE GENOMIC DNA]</scope>
    <source>
        <strain evidence="15 16">DSM 45685</strain>
    </source>
</reference>
<dbReference type="InterPro" id="IPR027394">
    <property type="entry name" value="Cytochrome-c3_hydrogenase_C"/>
</dbReference>
<evidence type="ECO:0000256" key="9">
    <source>
        <dbReference type="ARBA" id="ARBA00023004"/>
    </source>
</evidence>
<evidence type="ECO:0000256" key="2">
    <source>
        <dbReference type="ARBA" id="ARBA00004196"/>
    </source>
</evidence>
<proteinExistence type="inferred from homology"/>
<comment type="subunit">
    <text evidence="4">Heterodimer of a large and a small subunit.</text>
</comment>
<dbReference type="InterPro" id="IPR037024">
    <property type="entry name" value="NiFe_Hase_small_N_sf"/>
</dbReference>
<dbReference type="Gene3D" id="3.40.50.700">
    <property type="entry name" value="NADH:ubiquinone oxidoreductase-like, 20kDa subunit"/>
    <property type="match status" value="1"/>
</dbReference>
<dbReference type="InterPro" id="IPR006137">
    <property type="entry name" value="NADH_UbQ_OxRdtase-like_20kDa"/>
</dbReference>
<keyword evidence="5 11" id="KW-0004">4Fe-4S</keyword>
<feature type="binding site" evidence="11">
    <location>
        <position position="37"/>
    </location>
    <ligand>
        <name>[4Fe-4S] cluster</name>
        <dbReference type="ChEBI" id="CHEBI:49883"/>
        <label>1</label>
    </ligand>
</feature>
<keyword evidence="8 15" id="KW-0560">Oxidoreductase</keyword>
<evidence type="ECO:0000256" key="7">
    <source>
        <dbReference type="ARBA" id="ARBA00022729"/>
    </source>
</evidence>
<evidence type="ECO:0000256" key="12">
    <source>
        <dbReference type="SAM" id="MobiDB-lite"/>
    </source>
</evidence>
<dbReference type="GO" id="GO:0030313">
    <property type="term" value="C:cell envelope"/>
    <property type="evidence" value="ECO:0007669"/>
    <property type="project" value="UniProtKB-SubCell"/>
</dbReference>
<keyword evidence="9 11" id="KW-0408">Iron</keyword>
<keyword evidence="6 11" id="KW-0479">Metal-binding</keyword>
<feature type="binding site" evidence="11">
    <location>
        <position position="295"/>
    </location>
    <ligand>
        <name>[3Fe-4S] cluster</name>
        <dbReference type="ChEBI" id="CHEBI:21137"/>
    </ligand>
</feature>
<feature type="region of interest" description="Disordered" evidence="12">
    <location>
        <begin position="356"/>
        <end position="379"/>
    </location>
</feature>
<evidence type="ECO:0000256" key="11">
    <source>
        <dbReference type="PIRSR" id="PIRSR000310-1"/>
    </source>
</evidence>
<sequence length="379" mass="41094">MSIESGTRTWQQEPSAAGRREGFDEITILWISEGMSCDGDTVSMTASGQPAIEDVVLGLIPGLPKVNLHNKVLSPSEGGEDFLRPFRAAARGELEPFILVIEGSIPNQNIISGDGFWTSFGNDLETGEPLTLNWWIDQLAPKAWAVVAAGTCATYGGIHAMAGNPTGSMGLADYLGWDFKSAGALPIVNVPGCPIQPENFMETLTWVLYHAAGSAPPPPLDEKLRPQWLFGKTVHEGCDRAAYYEQSDFAKDYNSPKCQVKVGCWGPVVNCNVPKRGWMSGVGGCPNVGGICIACTMPGFPDMFMPFMDEPTGAGLSSILNKPYGAFIRRMRAITNYPANQEAKWHHNGPELTSGYDPYWRPGRKSDNRSPARAGGQHR</sequence>
<dbReference type="GO" id="GO:0033748">
    <property type="term" value="F:hydrogenase (acceptor) activity"/>
    <property type="evidence" value="ECO:0007669"/>
    <property type="project" value="UniProtKB-EC"/>
</dbReference>
<dbReference type="GO" id="GO:0016020">
    <property type="term" value="C:membrane"/>
    <property type="evidence" value="ECO:0007669"/>
    <property type="project" value="TreeGrafter"/>
</dbReference>
<evidence type="ECO:0000256" key="3">
    <source>
        <dbReference type="ARBA" id="ARBA00006605"/>
    </source>
</evidence>
<dbReference type="EC" id="1.12.99.6" evidence="15"/>
<evidence type="ECO:0000256" key="1">
    <source>
        <dbReference type="ARBA" id="ARBA00001966"/>
    </source>
</evidence>
<feature type="binding site" evidence="11">
    <location>
        <position position="152"/>
    </location>
    <ligand>
        <name>[4Fe-4S] cluster</name>
        <dbReference type="ChEBI" id="CHEBI:49883"/>
        <label>1</label>
    </ligand>
</feature>
<protein>
    <submittedName>
        <fullName evidence="15">Hydrogenase small subunit</fullName>
        <ecNumber evidence="15">1.12.99.6</ecNumber>
    </submittedName>
</protein>
<dbReference type="GO" id="GO:0009061">
    <property type="term" value="P:anaerobic respiration"/>
    <property type="evidence" value="ECO:0007669"/>
    <property type="project" value="TreeGrafter"/>
</dbReference>
<feature type="binding site" evidence="11">
    <location>
        <position position="292"/>
    </location>
    <ligand>
        <name>[3Fe-4S] cluster</name>
        <dbReference type="ChEBI" id="CHEBI:21137"/>
    </ligand>
</feature>
<evidence type="ECO:0000313" key="16">
    <source>
        <dbReference type="Proteomes" id="UP000545493"/>
    </source>
</evidence>
<dbReference type="SUPFAM" id="SSF56770">
    <property type="entry name" value="HydA/Nqo6-like"/>
    <property type="match status" value="1"/>
</dbReference>
<dbReference type="EMBL" id="JAAOYM010000001">
    <property type="protein sequence ID" value="NIJ11437.1"/>
    <property type="molecule type" value="Genomic_DNA"/>
</dbReference>
<evidence type="ECO:0000256" key="5">
    <source>
        <dbReference type="ARBA" id="ARBA00022485"/>
    </source>
</evidence>
<dbReference type="Gene3D" id="4.10.480.10">
    <property type="entry name" value="Cytochrome-c3 hydrogenase, C-terminal domain"/>
    <property type="match status" value="1"/>
</dbReference>
<feature type="binding site" evidence="11">
    <location>
        <position position="193"/>
    </location>
    <ligand>
        <name>[4Fe-4S] cluster</name>
        <dbReference type="ChEBI" id="CHEBI:49883"/>
        <label>1</label>
    </ligand>
</feature>
<dbReference type="GO" id="GO:0009375">
    <property type="term" value="C:ferredoxin hydrogenase complex"/>
    <property type="evidence" value="ECO:0007669"/>
    <property type="project" value="InterPro"/>
</dbReference>
<evidence type="ECO:0000259" key="13">
    <source>
        <dbReference type="Pfam" id="PF01058"/>
    </source>
</evidence>
<dbReference type="GO" id="GO:0046872">
    <property type="term" value="F:metal ion binding"/>
    <property type="evidence" value="ECO:0007669"/>
    <property type="project" value="UniProtKB-KW"/>
</dbReference>
<dbReference type="Pfam" id="PF14720">
    <property type="entry name" value="NiFe_hyd_SSU_C"/>
    <property type="match status" value="1"/>
</dbReference>
<dbReference type="InterPro" id="IPR001821">
    <property type="entry name" value="NiFe_hydrogenase_ssu"/>
</dbReference>
<dbReference type="GO" id="GO:0008901">
    <property type="term" value="F:ferredoxin hydrogenase activity"/>
    <property type="evidence" value="ECO:0007669"/>
    <property type="project" value="InterPro"/>
</dbReference>
<comment type="cofactor">
    <cofactor evidence="1">
        <name>[4Fe-4S] cluster</name>
        <dbReference type="ChEBI" id="CHEBI:49883"/>
    </cofactor>
</comment>
<comment type="caution">
    <text evidence="15">The sequence shown here is derived from an EMBL/GenBank/DDBJ whole genome shotgun (WGS) entry which is preliminary data.</text>
</comment>
<dbReference type="AlphaFoldDB" id="A0A7X5UPB5"/>
<dbReference type="InterPro" id="IPR037148">
    <property type="entry name" value="NiFe-Hase_small_C_sf"/>
</dbReference>
<organism evidence="15 16">
    <name type="scientific">Saccharomonospora amisosensis</name>
    <dbReference type="NCBI Taxonomy" id="1128677"/>
    <lineage>
        <taxon>Bacteria</taxon>
        <taxon>Bacillati</taxon>
        <taxon>Actinomycetota</taxon>
        <taxon>Actinomycetes</taxon>
        <taxon>Pseudonocardiales</taxon>
        <taxon>Pseudonocardiaceae</taxon>
        <taxon>Saccharomonospora</taxon>
    </lineage>
</organism>
<feature type="binding site" evidence="11">
    <location>
        <position position="238"/>
    </location>
    <ligand>
        <name>[4Fe-4S] cluster</name>
        <dbReference type="ChEBI" id="CHEBI:49883"/>
        <label>2</label>
    </ligand>
</feature>
<feature type="binding site" evidence="11">
    <location>
        <position position="235"/>
    </location>
    <ligand>
        <name>[4Fe-4S] cluster</name>
        <dbReference type="ChEBI" id="CHEBI:49883"/>
        <label>2</label>
    </ligand>
</feature>
<dbReference type="PANTHER" id="PTHR30013:SF5">
    <property type="entry name" value="HYDROGENASE SMALL SUBUNIT"/>
    <property type="match status" value="1"/>
</dbReference>
<comment type="similarity">
    <text evidence="3">Belongs to the [NiFe]/[NiFeSe] hydrogenase small subunit family.</text>
</comment>
<accession>A0A7X5UPB5</accession>
<dbReference type="PANTHER" id="PTHR30013">
    <property type="entry name" value="NIFE / NIFESE HYDROGENASE SMALL SUBUNIT FAMILY MEMBER"/>
    <property type="match status" value="1"/>
</dbReference>
<dbReference type="PIRSF" id="PIRSF000310">
    <property type="entry name" value="NiFe_hyd_ssu"/>
    <property type="match status" value="1"/>
</dbReference>
<dbReference type="GO" id="GO:0009055">
    <property type="term" value="F:electron transfer activity"/>
    <property type="evidence" value="ECO:0007669"/>
    <property type="project" value="TreeGrafter"/>
</dbReference>
<keyword evidence="11" id="KW-0003">3Fe-4S</keyword>
<dbReference type="GO" id="GO:0051539">
    <property type="term" value="F:4 iron, 4 sulfur cluster binding"/>
    <property type="evidence" value="ECO:0007669"/>
    <property type="project" value="UniProtKB-KW"/>
</dbReference>
<evidence type="ECO:0000259" key="14">
    <source>
        <dbReference type="Pfam" id="PF14720"/>
    </source>
</evidence>
<evidence type="ECO:0000256" key="10">
    <source>
        <dbReference type="ARBA" id="ARBA00023014"/>
    </source>
</evidence>
<dbReference type="GO" id="GO:0051538">
    <property type="term" value="F:3 iron, 4 sulfur cluster binding"/>
    <property type="evidence" value="ECO:0007669"/>
    <property type="project" value="UniProtKB-KW"/>
</dbReference>
<evidence type="ECO:0000256" key="6">
    <source>
        <dbReference type="ARBA" id="ARBA00022723"/>
    </source>
</evidence>
<feature type="domain" description="Cytochrome-c3 hydrogenase C-terminal" evidence="14">
    <location>
        <begin position="230"/>
        <end position="307"/>
    </location>
</feature>